<evidence type="ECO:0000256" key="7">
    <source>
        <dbReference type="ARBA" id="ARBA00023128"/>
    </source>
</evidence>
<protein>
    <submittedName>
        <fullName evidence="10">Uncharacterized protein</fullName>
    </submittedName>
</protein>
<dbReference type="Gene3D" id="1.50.40.10">
    <property type="entry name" value="Mitochondrial carrier domain"/>
    <property type="match status" value="1"/>
</dbReference>
<dbReference type="EMBL" id="CABDUW010000737">
    <property type="protein sequence ID" value="VTJ74357.1"/>
    <property type="molecule type" value="Genomic_DNA"/>
</dbReference>
<evidence type="ECO:0000256" key="2">
    <source>
        <dbReference type="ARBA" id="ARBA00006375"/>
    </source>
</evidence>
<sequence>MAAPIIGVTPMFAVCFFGFGLGKKLQQKSPEDVLSYPQLFAAGMLSGVFTTGIMTPGERIKCLLQYIFYYLKSKVHLKTWDIILGDYDISHLAGDLNDTKKSLLSLDFQKPDSLKQT</sequence>
<evidence type="ECO:0000256" key="4">
    <source>
        <dbReference type="ARBA" id="ARBA00022692"/>
    </source>
</evidence>
<evidence type="ECO:0000256" key="1">
    <source>
        <dbReference type="ARBA" id="ARBA00004225"/>
    </source>
</evidence>
<feature type="transmembrane region" description="Helical" evidence="9">
    <location>
        <begin position="34"/>
        <end position="54"/>
    </location>
</feature>
<keyword evidence="4 9" id="KW-0812">Transmembrane</keyword>
<evidence type="ECO:0000256" key="9">
    <source>
        <dbReference type="SAM" id="Phobius"/>
    </source>
</evidence>
<keyword evidence="5" id="KW-0677">Repeat</keyword>
<keyword evidence="3" id="KW-0813">Transport</keyword>
<gene>
    <name evidence="10" type="ORF">MONAX_5E038817</name>
</gene>
<evidence type="ECO:0000313" key="10">
    <source>
        <dbReference type="EMBL" id="VTJ74357.1"/>
    </source>
</evidence>
<dbReference type="InterPro" id="IPR023395">
    <property type="entry name" value="MCP_dom_sf"/>
</dbReference>
<dbReference type="PANTHER" id="PTHR45624">
    <property type="entry name" value="MITOCHONDRIAL BASIC AMINO ACIDS TRANSPORTER-RELATED"/>
    <property type="match status" value="1"/>
</dbReference>
<organism evidence="10 11">
    <name type="scientific">Marmota monax</name>
    <name type="common">Woodchuck</name>
    <dbReference type="NCBI Taxonomy" id="9995"/>
    <lineage>
        <taxon>Eukaryota</taxon>
        <taxon>Metazoa</taxon>
        <taxon>Chordata</taxon>
        <taxon>Craniata</taxon>
        <taxon>Vertebrata</taxon>
        <taxon>Euteleostomi</taxon>
        <taxon>Mammalia</taxon>
        <taxon>Eutheria</taxon>
        <taxon>Euarchontoglires</taxon>
        <taxon>Glires</taxon>
        <taxon>Rodentia</taxon>
        <taxon>Sciuromorpha</taxon>
        <taxon>Sciuridae</taxon>
        <taxon>Xerinae</taxon>
        <taxon>Marmotini</taxon>
        <taxon>Marmota</taxon>
    </lineage>
</organism>
<dbReference type="AlphaFoldDB" id="A0A5E4BXK2"/>
<dbReference type="InterPro" id="IPR050567">
    <property type="entry name" value="Mitochondrial_Carrier"/>
</dbReference>
<feature type="transmembrane region" description="Helical" evidence="9">
    <location>
        <begin position="6"/>
        <end position="22"/>
    </location>
</feature>
<evidence type="ECO:0000256" key="6">
    <source>
        <dbReference type="ARBA" id="ARBA00022989"/>
    </source>
</evidence>
<dbReference type="GO" id="GO:0015227">
    <property type="term" value="F:O-acyl-L-carnitine transmembrane transporter activity"/>
    <property type="evidence" value="ECO:0007669"/>
    <property type="project" value="TreeGrafter"/>
</dbReference>
<comment type="similarity">
    <text evidence="2">Belongs to the mitochondrial carrier (TC 2.A.29) family.</text>
</comment>
<dbReference type="GO" id="GO:0006839">
    <property type="term" value="P:mitochondrial transport"/>
    <property type="evidence" value="ECO:0007669"/>
    <property type="project" value="TreeGrafter"/>
</dbReference>
<keyword evidence="11" id="KW-1185">Reference proteome</keyword>
<name>A0A5E4BXK2_MARMO</name>
<dbReference type="SUPFAM" id="SSF103506">
    <property type="entry name" value="Mitochondrial carrier"/>
    <property type="match status" value="1"/>
</dbReference>
<dbReference type="Proteomes" id="UP000335636">
    <property type="component" value="Unassembled WGS sequence"/>
</dbReference>
<comment type="subcellular location">
    <subcellularLocation>
        <location evidence="1">Mitochondrion membrane</location>
        <topology evidence="1">Multi-pass membrane protein</topology>
    </subcellularLocation>
</comment>
<evidence type="ECO:0000256" key="3">
    <source>
        <dbReference type="ARBA" id="ARBA00022448"/>
    </source>
</evidence>
<keyword evidence="7" id="KW-0496">Mitochondrion</keyword>
<comment type="caution">
    <text evidence="10">The sequence shown here is derived from an EMBL/GenBank/DDBJ whole genome shotgun (WGS) entry which is preliminary data.</text>
</comment>
<keyword evidence="8 9" id="KW-0472">Membrane</keyword>
<dbReference type="GO" id="GO:0031966">
    <property type="term" value="C:mitochondrial membrane"/>
    <property type="evidence" value="ECO:0007669"/>
    <property type="project" value="UniProtKB-SubCell"/>
</dbReference>
<evidence type="ECO:0000313" key="11">
    <source>
        <dbReference type="Proteomes" id="UP000335636"/>
    </source>
</evidence>
<proteinExistence type="inferred from homology"/>
<dbReference type="GO" id="GO:1902603">
    <property type="term" value="P:carnitine transmembrane transport"/>
    <property type="evidence" value="ECO:0007669"/>
    <property type="project" value="TreeGrafter"/>
</dbReference>
<dbReference type="PANTHER" id="PTHR45624:SF56">
    <property type="entry name" value="MITOCHONDRIAL CARNITINE_ACYLCARNITINE CARRIER PROTEIN"/>
    <property type="match status" value="1"/>
</dbReference>
<accession>A0A5E4BXK2</accession>
<evidence type="ECO:0000256" key="5">
    <source>
        <dbReference type="ARBA" id="ARBA00022737"/>
    </source>
</evidence>
<keyword evidence="6 9" id="KW-1133">Transmembrane helix</keyword>
<evidence type="ECO:0000256" key="8">
    <source>
        <dbReference type="ARBA" id="ARBA00023136"/>
    </source>
</evidence>
<reference evidence="10" key="1">
    <citation type="submission" date="2019-04" db="EMBL/GenBank/DDBJ databases">
        <authorList>
            <person name="Alioto T."/>
            <person name="Alioto T."/>
        </authorList>
    </citation>
    <scope>NUCLEOTIDE SEQUENCE [LARGE SCALE GENOMIC DNA]</scope>
</reference>